<dbReference type="InterPro" id="IPR013096">
    <property type="entry name" value="Cupin_2"/>
</dbReference>
<keyword evidence="1" id="KW-0732">Signal</keyword>
<evidence type="ECO:0000259" key="2">
    <source>
        <dbReference type="Pfam" id="PF07883"/>
    </source>
</evidence>
<name>A0A1H8XBH9_9BRAD</name>
<accession>A0A1H8XBH9</accession>
<dbReference type="OrthoDB" id="7506908at2"/>
<evidence type="ECO:0000313" key="4">
    <source>
        <dbReference type="Proteomes" id="UP000199615"/>
    </source>
</evidence>
<dbReference type="Proteomes" id="UP000199615">
    <property type="component" value="Unassembled WGS sequence"/>
</dbReference>
<feature type="signal peptide" evidence="1">
    <location>
        <begin position="1"/>
        <end position="23"/>
    </location>
</feature>
<organism evidence="3 4">
    <name type="scientific">Rhodopseudomonas pseudopalustris</name>
    <dbReference type="NCBI Taxonomy" id="1513892"/>
    <lineage>
        <taxon>Bacteria</taxon>
        <taxon>Pseudomonadati</taxon>
        <taxon>Pseudomonadota</taxon>
        <taxon>Alphaproteobacteria</taxon>
        <taxon>Hyphomicrobiales</taxon>
        <taxon>Nitrobacteraceae</taxon>
        <taxon>Rhodopseudomonas</taxon>
    </lineage>
</organism>
<protein>
    <submittedName>
        <fullName evidence="3">Cupin domain-containing protein</fullName>
    </submittedName>
</protein>
<evidence type="ECO:0000313" key="3">
    <source>
        <dbReference type="EMBL" id="SEP37300.1"/>
    </source>
</evidence>
<dbReference type="InterPro" id="IPR014710">
    <property type="entry name" value="RmlC-like_jellyroll"/>
</dbReference>
<dbReference type="Pfam" id="PF07883">
    <property type="entry name" value="Cupin_2"/>
    <property type="match status" value="1"/>
</dbReference>
<keyword evidence="4" id="KW-1185">Reference proteome</keyword>
<feature type="chain" id="PRO_5011703555" evidence="1">
    <location>
        <begin position="24"/>
        <end position="150"/>
    </location>
</feature>
<feature type="domain" description="Cupin type-2" evidence="2">
    <location>
        <begin position="61"/>
        <end position="135"/>
    </location>
</feature>
<dbReference type="EMBL" id="FODT01000019">
    <property type="protein sequence ID" value="SEP37300.1"/>
    <property type="molecule type" value="Genomic_DNA"/>
</dbReference>
<dbReference type="Gene3D" id="2.60.120.10">
    <property type="entry name" value="Jelly Rolls"/>
    <property type="match status" value="1"/>
</dbReference>
<dbReference type="AlphaFoldDB" id="A0A1H8XBH9"/>
<evidence type="ECO:0000256" key="1">
    <source>
        <dbReference type="SAM" id="SignalP"/>
    </source>
</evidence>
<gene>
    <name evidence="3" type="ORF">SAMN05444123_11925</name>
</gene>
<dbReference type="InterPro" id="IPR011051">
    <property type="entry name" value="RmlC_Cupin_sf"/>
</dbReference>
<dbReference type="SUPFAM" id="SSF51182">
    <property type="entry name" value="RmlC-like cupins"/>
    <property type="match status" value="1"/>
</dbReference>
<proteinExistence type="predicted"/>
<reference evidence="4" key="1">
    <citation type="submission" date="2016-10" db="EMBL/GenBank/DDBJ databases">
        <authorList>
            <person name="Varghese N."/>
            <person name="Submissions S."/>
        </authorList>
    </citation>
    <scope>NUCLEOTIDE SEQUENCE [LARGE SCALE GENOMIC DNA]</scope>
    <source>
        <strain evidence="4">DSM 123</strain>
    </source>
</reference>
<sequence length="150" mass="15432">MIRMTVASLGAATQLMMATGAQAQSLFTLDAAAINALPATTSPQKVTSRPFLQGGDTVSARVSLPANADIPPHPHPVGKVAIVTVLSGDFKVGLGDKFDDAALKTVAPGGVIIFRENDPKHFARTGNGPVELLLVAAPKISIAPAWQAAK</sequence>